<reference evidence="1 2" key="1">
    <citation type="submission" date="2017-10" db="EMBL/GenBank/DDBJ databases">
        <title>Bifidobacterium xylocopum sp. nov. and Bifidobacterium aemilianum sp. nov., from the carpenter bee (Xylocopa violacea) digestive tract.</title>
        <authorList>
            <person name="Alberoni D."/>
            <person name="Baffoni L."/>
            <person name="Di Gioia D."/>
            <person name="Gaggia F."/>
            <person name="Biavati B."/>
        </authorList>
    </citation>
    <scope>NUCLEOTIDE SEQUENCE [LARGE SCALE GENOMIC DNA]</scope>
    <source>
        <strain evidence="1 2">XV2</strain>
    </source>
</reference>
<accession>A0A366KCJ8</accession>
<name>A0A366KCJ8_9BIFI</name>
<evidence type="ECO:0000313" key="2">
    <source>
        <dbReference type="Proteomes" id="UP000252345"/>
    </source>
</evidence>
<keyword evidence="2" id="KW-1185">Reference proteome</keyword>
<evidence type="ECO:0000313" key="1">
    <source>
        <dbReference type="EMBL" id="RBP98908.1"/>
    </source>
</evidence>
<protein>
    <submittedName>
        <fullName evidence="1">Uncharacterized protein</fullName>
    </submittedName>
</protein>
<sequence>MPDMATFHSGVTGFPVCIQAGTQGAGLCLIQIDVTEAELHFAGTGHHMLVSMFVVPSWPG</sequence>
<dbReference type="AlphaFoldDB" id="A0A366KCJ8"/>
<dbReference type="Proteomes" id="UP000252345">
    <property type="component" value="Unassembled WGS sequence"/>
</dbReference>
<comment type="caution">
    <text evidence="1">The sequence shown here is derived from an EMBL/GenBank/DDBJ whole genome shotgun (WGS) entry which is preliminary data.</text>
</comment>
<organism evidence="1 2">
    <name type="scientific">Bifidobacterium xylocopae</name>
    <dbReference type="NCBI Taxonomy" id="2493119"/>
    <lineage>
        <taxon>Bacteria</taxon>
        <taxon>Bacillati</taxon>
        <taxon>Actinomycetota</taxon>
        <taxon>Actinomycetes</taxon>
        <taxon>Bifidobacteriales</taxon>
        <taxon>Bifidobacteriaceae</taxon>
        <taxon>Bifidobacterium</taxon>
    </lineage>
</organism>
<dbReference type="EMBL" id="PDCH01000016">
    <property type="protein sequence ID" value="RBP98908.1"/>
    <property type="molecule type" value="Genomic_DNA"/>
</dbReference>
<proteinExistence type="predicted"/>
<gene>
    <name evidence="1" type="ORF">CRD59_06635</name>
</gene>